<feature type="domain" description="ABC transporter" evidence="6">
    <location>
        <begin position="31"/>
        <end position="263"/>
    </location>
</feature>
<dbReference type="InterPro" id="IPR027417">
    <property type="entry name" value="P-loop_NTPase"/>
</dbReference>
<dbReference type="PANTHER" id="PTHR42711">
    <property type="entry name" value="ABC TRANSPORTER ATP-BINDING PROTEIN"/>
    <property type="match status" value="1"/>
</dbReference>
<reference evidence="7 10" key="2">
    <citation type="submission" date="2024-10" db="EMBL/GenBank/DDBJ databases">
        <title>Draft genome assembly of a novel steroid transforming actinomycete isolated from African clawed frog Xenopus laevis.</title>
        <authorList>
            <person name="Bragin E."/>
            <person name="Kollerov V."/>
            <person name="Donova M.V."/>
        </authorList>
    </citation>
    <scope>NUCLEOTIDE SEQUENCE [LARGE SCALE GENOMIC DNA]</scope>
    <source>
        <strain evidence="7 10">MTOC-St3</strain>
    </source>
</reference>
<dbReference type="SMART" id="SM00382">
    <property type="entry name" value="AAA"/>
    <property type="match status" value="1"/>
</dbReference>
<evidence type="ECO:0000313" key="8">
    <source>
        <dbReference type="EMBL" id="WMC89109.1"/>
    </source>
</evidence>
<sequence>MSAPGAPGPVVDVAAVTKSFRTWDRAGSWSVRHPFRRRRAGRALALSEVDLRIGRGEFVGLLGQNGAGKSTLIKLMTGLLLPEAGTVRVCGLDPYGDREANARNMGVTFGQRTQLWWDLPARDSFSILRDIHGLPADAWRGSLAELDDVLSLSAFWDTPVRFLSLGQRVRCDLAAALLHRPRVLFLDEPTIGLDVLVKDQVRELLSRLAATGDHCVVLTTHDMAEVEALCHRIVVIDRGRVVHDGPRDRLSVAGTESVFLVEFETPPPPLDLLTAEVVSREGPSVRVRPLPGADRARVTAELLAAHPVRSVRYEGATAEDVLRALHGRGREQRAGAPGAGG</sequence>
<keyword evidence="3" id="KW-0547">Nucleotide-binding</keyword>
<dbReference type="GO" id="GO:0016887">
    <property type="term" value="F:ATP hydrolysis activity"/>
    <property type="evidence" value="ECO:0007669"/>
    <property type="project" value="InterPro"/>
</dbReference>
<organism evidence="8 9">
    <name type="scientific">Streptomyces rochei</name>
    <name type="common">Streptomyces parvullus</name>
    <dbReference type="NCBI Taxonomy" id="1928"/>
    <lineage>
        <taxon>Bacteria</taxon>
        <taxon>Bacillati</taxon>
        <taxon>Actinomycetota</taxon>
        <taxon>Actinomycetes</taxon>
        <taxon>Kitasatosporales</taxon>
        <taxon>Streptomycetaceae</taxon>
        <taxon>Streptomyces</taxon>
        <taxon>Streptomyces rochei group</taxon>
    </lineage>
</organism>
<dbReference type="GO" id="GO:0046677">
    <property type="term" value="P:response to antibiotic"/>
    <property type="evidence" value="ECO:0007669"/>
    <property type="project" value="UniProtKB-KW"/>
</dbReference>
<keyword evidence="5" id="KW-0046">Antibiotic resistance</keyword>
<evidence type="ECO:0000256" key="3">
    <source>
        <dbReference type="ARBA" id="ARBA00022741"/>
    </source>
</evidence>
<dbReference type="InterPro" id="IPR003593">
    <property type="entry name" value="AAA+_ATPase"/>
</dbReference>
<dbReference type="EMBL" id="JBIENY010000261">
    <property type="protein sequence ID" value="MFG6297172.1"/>
    <property type="molecule type" value="Genomic_DNA"/>
</dbReference>
<reference evidence="8" key="1">
    <citation type="submission" date="2023-03" db="EMBL/GenBank/DDBJ databases">
        <title>Borrelidin-producing and root-colonizing Streptomyces rochei is a potent biopesticide for soil-borne oomycete-caused plant diseases.</title>
        <authorList>
            <person name="Zhou D."/>
            <person name="Wang X."/>
            <person name="Navarro-Munoz J.C."/>
            <person name="Li W."/>
            <person name="Li J."/>
            <person name="Jiu M."/>
            <person name="Deng S."/>
            <person name="Ye Y."/>
            <person name="Daly P."/>
            <person name="Wei L."/>
        </authorList>
    </citation>
    <scope>NUCLEOTIDE SEQUENCE</scope>
    <source>
        <strain evidence="8">JK1</strain>
    </source>
</reference>
<evidence type="ECO:0000313" key="7">
    <source>
        <dbReference type="EMBL" id="MFG6297172.1"/>
    </source>
</evidence>
<evidence type="ECO:0000259" key="6">
    <source>
        <dbReference type="PROSITE" id="PS50893"/>
    </source>
</evidence>
<dbReference type="GeneID" id="90945856"/>
<evidence type="ECO:0000313" key="9">
    <source>
        <dbReference type="Proteomes" id="UP001231701"/>
    </source>
</evidence>
<dbReference type="SUPFAM" id="SSF52540">
    <property type="entry name" value="P-loop containing nucleoside triphosphate hydrolases"/>
    <property type="match status" value="1"/>
</dbReference>
<dbReference type="RefSeq" id="WP_030974655.1">
    <property type="nucleotide sequence ID" value="NZ_CP121271.1"/>
</dbReference>
<keyword evidence="10" id="KW-1185">Reference proteome</keyword>
<dbReference type="EMBL" id="CP121271">
    <property type="protein sequence ID" value="WMC89109.1"/>
    <property type="molecule type" value="Genomic_DNA"/>
</dbReference>
<dbReference type="PROSITE" id="PS50893">
    <property type="entry name" value="ABC_TRANSPORTER_2"/>
    <property type="match status" value="1"/>
</dbReference>
<evidence type="ECO:0000256" key="4">
    <source>
        <dbReference type="ARBA" id="ARBA00022840"/>
    </source>
</evidence>
<dbReference type="Gene3D" id="3.40.50.300">
    <property type="entry name" value="P-loop containing nucleotide triphosphate hydrolases"/>
    <property type="match status" value="1"/>
</dbReference>
<accession>A0AAX3ZQ72</accession>
<proteinExistence type="predicted"/>
<dbReference type="GO" id="GO:0005524">
    <property type="term" value="F:ATP binding"/>
    <property type="evidence" value="ECO:0007669"/>
    <property type="project" value="UniProtKB-KW"/>
</dbReference>
<protein>
    <submittedName>
        <fullName evidence="8">ATP-binding cassette domain-containing protein</fullName>
    </submittedName>
</protein>
<dbReference type="AlphaFoldDB" id="A0AAX3ZQ72"/>
<evidence type="ECO:0000313" key="10">
    <source>
        <dbReference type="Proteomes" id="UP001605990"/>
    </source>
</evidence>
<evidence type="ECO:0000256" key="1">
    <source>
        <dbReference type="ARBA" id="ARBA00004202"/>
    </source>
</evidence>
<dbReference type="InterPro" id="IPR050763">
    <property type="entry name" value="ABC_transporter_ATP-binding"/>
</dbReference>
<keyword evidence="2" id="KW-0813">Transport</keyword>
<evidence type="ECO:0000256" key="5">
    <source>
        <dbReference type="ARBA" id="ARBA00023251"/>
    </source>
</evidence>
<dbReference type="Proteomes" id="UP001231701">
    <property type="component" value="Chromosome"/>
</dbReference>
<gene>
    <name evidence="7" type="ORF">ACGU38_17655</name>
    <name evidence="8" type="ORF">P7W03_27490</name>
</gene>
<dbReference type="GO" id="GO:0005886">
    <property type="term" value="C:plasma membrane"/>
    <property type="evidence" value="ECO:0007669"/>
    <property type="project" value="UniProtKB-SubCell"/>
</dbReference>
<name>A0AAX3ZQ72_STRRO</name>
<evidence type="ECO:0000256" key="2">
    <source>
        <dbReference type="ARBA" id="ARBA00022448"/>
    </source>
</evidence>
<dbReference type="InterPro" id="IPR003439">
    <property type="entry name" value="ABC_transporter-like_ATP-bd"/>
</dbReference>
<dbReference type="PANTHER" id="PTHR42711:SF1">
    <property type="entry name" value="ABC-TRANSPORT PROTEIN, ATP-BINDING COMPONENT"/>
    <property type="match status" value="1"/>
</dbReference>
<dbReference type="Proteomes" id="UP001605990">
    <property type="component" value="Unassembled WGS sequence"/>
</dbReference>
<dbReference type="Pfam" id="PF00005">
    <property type="entry name" value="ABC_tran"/>
    <property type="match status" value="1"/>
</dbReference>
<keyword evidence="4 8" id="KW-0067">ATP-binding</keyword>
<comment type="subcellular location">
    <subcellularLocation>
        <location evidence="1">Cell membrane</location>
        <topology evidence="1">Peripheral membrane protein</topology>
    </subcellularLocation>
</comment>